<accession>A0A2G5V963</accession>
<feature type="compositionally biased region" description="Basic and acidic residues" evidence="2">
    <location>
        <begin position="213"/>
        <end position="222"/>
    </location>
</feature>
<evidence type="ECO:0000256" key="1">
    <source>
        <dbReference type="SAM" id="Coils"/>
    </source>
</evidence>
<evidence type="ECO:0000313" key="5">
    <source>
        <dbReference type="Proteomes" id="UP000230233"/>
    </source>
</evidence>
<dbReference type="OrthoDB" id="10461488at2759"/>
<feature type="coiled-coil region" evidence="1">
    <location>
        <begin position="54"/>
        <end position="138"/>
    </location>
</feature>
<evidence type="ECO:0000313" key="4">
    <source>
        <dbReference type="EMBL" id="PIC48282.1"/>
    </source>
</evidence>
<feature type="chain" id="PRO_5013559436" description="SXP/RAL-2 family protein Ani s 5-like cation-binding domain-containing protein" evidence="3">
    <location>
        <begin position="18"/>
        <end position="222"/>
    </location>
</feature>
<feature type="compositionally biased region" description="Polar residues" evidence="2">
    <location>
        <begin position="188"/>
        <end position="199"/>
    </location>
</feature>
<reference evidence="5" key="1">
    <citation type="submission" date="2017-10" db="EMBL/GenBank/DDBJ databases">
        <title>Rapid genome shrinkage in a self-fertile nematode reveals novel sperm competition proteins.</title>
        <authorList>
            <person name="Yin D."/>
            <person name="Schwarz E.M."/>
            <person name="Thomas C.G."/>
            <person name="Felde R.L."/>
            <person name="Korf I.F."/>
            <person name="Cutter A.D."/>
            <person name="Schartner C.M."/>
            <person name="Ralston E.J."/>
            <person name="Meyer B.J."/>
            <person name="Haag E.S."/>
        </authorList>
    </citation>
    <scope>NUCLEOTIDE SEQUENCE [LARGE SCALE GENOMIC DNA]</scope>
    <source>
        <strain evidence="5">JU1422</strain>
    </source>
</reference>
<comment type="caution">
    <text evidence="4">The sequence shown here is derived from an EMBL/GenBank/DDBJ whole genome shotgun (WGS) entry which is preliminary data.</text>
</comment>
<feature type="signal peptide" evidence="3">
    <location>
        <begin position="1"/>
        <end position="17"/>
    </location>
</feature>
<dbReference type="AlphaFoldDB" id="A0A2G5V963"/>
<name>A0A2G5V963_9PELO</name>
<keyword evidence="5" id="KW-1185">Reference proteome</keyword>
<keyword evidence="1" id="KW-0175">Coiled coil</keyword>
<feature type="region of interest" description="Disordered" evidence="2">
    <location>
        <begin position="183"/>
        <end position="222"/>
    </location>
</feature>
<evidence type="ECO:0000256" key="2">
    <source>
        <dbReference type="SAM" id="MobiDB-lite"/>
    </source>
</evidence>
<evidence type="ECO:0008006" key="6">
    <source>
        <dbReference type="Google" id="ProtNLM"/>
    </source>
</evidence>
<protein>
    <recommendedName>
        <fullName evidence="6">SXP/RAL-2 family protein Ani s 5-like cation-binding domain-containing protein</fullName>
    </recommendedName>
</protein>
<keyword evidence="3" id="KW-0732">Signal</keyword>
<proteinExistence type="predicted"/>
<gene>
    <name evidence="4" type="primary">Cnig_chr_II.g7317</name>
    <name evidence="4" type="ORF">B9Z55_007317</name>
</gene>
<dbReference type="EMBL" id="PDUG01000002">
    <property type="protein sequence ID" value="PIC48282.1"/>
    <property type="molecule type" value="Genomic_DNA"/>
</dbReference>
<dbReference type="Proteomes" id="UP000230233">
    <property type="component" value="Chromosome II"/>
</dbReference>
<organism evidence="4 5">
    <name type="scientific">Caenorhabditis nigoni</name>
    <dbReference type="NCBI Taxonomy" id="1611254"/>
    <lineage>
        <taxon>Eukaryota</taxon>
        <taxon>Metazoa</taxon>
        <taxon>Ecdysozoa</taxon>
        <taxon>Nematoda</taxon>
        <taxon>Chromadorea</taxon>
        <taxon>Rhabditida</taxon>
        <taxon>Rhabditina</taxon>
        <taxon>Rhabditomorpha</taxon>
        <taxon>Rhabditoidea</taxon>
        <taxon>Rhabditidae</taxon>
        <taxon>Peloderinae</taxon>
        <taxon>Caenorhabditis</taxon>
    </lineage>
</organism>
<evidence type="ECO:0000256" key="3">
    <source>
        <dbReference type="SAM" id="SignalP"/>
    </source>
</evidence>
<sequence>MIMKLSSICFSVLIVFGFLIIDPNSVHHQAMSSNQSLQNELNGAGSGNDSPSTVEEWKKAFEAKDQELSEAKKEIAELKRKYKELDDEFLERLKKGVKETNFNYGNKIIDLETKNMKLEIIANKYEKLKKEVADEKDQALASKPGNKDQEKLVFVLQKLVHQLEAKNEELEFYAAIRDEEERMEQELIDSNQETDQAATSSSKSRKRSICKNVKKEGKNPRA</sequence>